<dbReference type="InterPro" id="IPR000055">
    <property type="entry name" value="Restrct_endonuc_typeI_TRD"/>
</dbReference>
<keyword evidence="5" id="KW-0540">Nuclease</keyword>
<accession>A0A4V6RCK3</accession>
<proteinExistence type="inferred from homology"/>
<evidence type="ECO:0000313" key="6">
    <source>
        <dbReference type="Proteomes" id="UP000310532"/>
    </source>
</evidence>
<dbReference type="PANTHER" id="PTHR30408:SF12">
    <property type="entry name" value="TYPE I RESTRICTION ENZYME MJAVIII SPECIFICITY SUBUNIT"/>
    <property type="match status" value="1"/>
</dbReference>
<comment type="caution">
    <text evidence="5">The sequence shown here is derived from an EMBL/GenBank/DDBJ whole genome shotgun (WGS) entry which is preliminary data.</text>
</comment>
<dbReference type="GO" id="GO:0003677">
    <property type="term" value="F:DNA binding"/>
    <property type="evidence" value="ECO:0007669"/>
    <property type="project" value="UniProtKB-KW"/>
</dbReference>
<dbReference type="EMBL" id="SRYZ01000066">
    <property type="protein sequence ID" value="TGX99429.1"/>
    <property type="molecule type" value="Genomic_DNA"/>
</dbReference>
<feature type="domain" description="Type I restriction modification DNA specificity" evidence="4">
    <location>
        <begin position="228"/>
        <end position="423"/>
    </location>
</feature>
<comment type="similarity">
    <text evidence="1">Belongs to the type-I restriction system S methylase family.</text>
</comment>
<dbReference type="CDD" id="cd17278">
    <property type="entry name" value="RMtype1_S_LdeBORF1052P-TRD2-CR2"/>
    <property type="match status" value="1"/>
</dbReference>
<evidence type="ECO:0000259" key="4">
    <source>
        <dbReference type="Pfam" id="PF01420"/>
    </source>
</evidence>
<organism evidence="5 6">
    <name type="scientific">Bacteroides muris</name>
    <name type="common">ex Afrizal et al. 2022</name>
    <dbReference type="NCBI Taxonomy" id="2516960"/>
    <lineage>
        <taxon>Bacteria</taxon>
        <taxon>Pseudomonadati</taxon>
        <taxon>Bacteroidota</taxon>
        <taxon>Bacteroidia</taxon>
        <taxon>Bacteroidales</taxon>
        <taxon>Bacteroidaceae</taxon>
        <taxon>Bacteroides</taxon>
    </lineage>
</organism>
<dbReference type="Gene3D" id="1.10.287.1120">
    <property type="entry name" value="Bipartite methylase S protein"/>
    <property type="match status" value="1"/>
</dbReference>
<name>A0A4V6RCK3_9BACE</name>
<evidence type="ECO:0000256" key="3">
    <source>
        <dbReference type="ARBA" id="ARBA00023125"/>
    </source>
</evidence>
<gene>
    <name evidence="5" type="ORF">E5355_17525</name>
</gene>
<dbReference type="Proteomes" id="UP000310532">
    <property type="component" value="Unassembled WGS sequence"/>
</dbReference>
<dbReference type="GO" id="GO:0004519">
    <property type="term" value="F:endonuclease activity"/>
    <property type="evidence" value="ECO:0007669"/>
    <property type="project" value="UniProtKB-KW"/>
</dbReference>
<evidence type="ECO:0000256" key="2">
    <source>
        <dbReference type="ARBA" id="ARBA00022747"/>
    </source>
</evidence>
<dbReference type="RefSeq" id="WP_136011345.1">
    <property type="nucleotide sequence ID" value="NZ_SRYZ01000066.1"/>
</dbReference>
<keyword evidence="2" id="KW-0680">Restriction system</keyword>
<sequence>MAKTYDTYKDSGVAWIGEIPSGWKVGLVGRYFDEIKNPNTNQEETNTLQFKMGNIISKKDGDSKYNPETIEAYNIVEPGTIMINGLNLSFDLISQRVAQVHEKGVITSTYLALKPTEGMKSDYAKYLLKAYDNNKALHAMGRGLRATLSYGIFRSEPVLVPSDNEQQSIATFLDQKCSEIDSLISLQEEMISELQAYKQSVITEAVTKGLDPNAKMKDSGVEWIGEIPEGWKIVKINRIFWFIGGFAFNSDKYAKDTTPHQVVRIGNVKNDFLKLDASPVYIDKEVAHQAEKYKLQKDCILFTMTGTKGKRDYFYTLLLKDEHFKEKELYLNQRVGCFYPFNNLIDVRYYNYLLKDKHILDSIFLYETGTANQGNLSIESINKTLLQFPPLSEQQAIASYLDTKTQQIDSLISLKQQKIAELKDYKKSIIYEYVTGKKRV</sequence>
<dbReference type="Pfam" id="PF01420">
    <property type="entry name" value="Methylase_S"/>
    <property type="match status" value="1"/>
</dbReference>
<evidence type="ECO:0000313" key="5">
    <source>
        <dbReference type="EMBL" id="TGX99429.1"/>
    </source>
</evidence>
<dbReference type="InterPro" id="IPR044946">
    <property type="entry name" value="Restrct_endonuc_typeI_TRD_sf"/>
</dbReference>
<dbReference type="PANTHER" id="PTHR30408">
    <property type="entry name" value="TYPE-1 RESTRICTION ENZYME ECOKI SPECIFICITY PROTEIN"/>
    <property type="match status" value="1"/>
</dbReference>
<keyword evidence="5" id="KW-0378">Hydrolase</keyword>
<dbReference type="AlphaFoldDB" id="A0A4V6RCK3"/>
<reference evidence="5 6" key="1">
    <citation type="submission" date="2019-04" db="EMBL/GenBank/DDBJ databases">
        <title>Microbes associate with the intestines of laboratory mice.</title>
        <authorList>
            <person name="Navarre W."/>
            <person name="Wong E."/>
            <person name="Huang K."/>
            <person name="Tropini C."/>
            <person name="Ng K."/>
            <person name="Yu B."/>
        </authorList>
    </citation>
    <scope>NUCLEOTIDE SEQUENCE [LARGE SCALE GENOMIC DNA]</scope>
    <source>
        <strain evidence="5 6">NM69_E16B</strain>
    </source>
</reference>
<keyword evidence="6" id="KW-1185">Reference proteome</keyword>
<dbReference type="SUPFAM" id="SSF116734">
    <property type="entry name" value="DNA methylase specificity domain"/>
    <property type="match status" value="2"/>
</dbReference>
<evidence type="ECO:0000256" key="1">
    <source>
        <dbReference type="ARBA" id="ARBA00010923"/>
    </source>
</evidence>
<dbReference type="Gene3D" id="3.90.220.20">
    <property type="entry name" value="DNA methylase specificity domains"/>
    <property type="match status" value="2"/>
</dbReference>
<keyword evidence="3" id="KW-0238">DNA-binding</keyword>
<protein>
    <submittedName>
        <fullName evidence="5">Restriction endonuclease subunit S</fullName>
    </submittedName>
</protein>
<dbReference type="GO" id="GO:0009307">
    <property type="term" value="P:DNA restriction-modification system"/>
    <property type="evidence" value="ECO:0007669"/>
    <property type="project" value="UniProtKB-KW"/>
</dbReference>
<keyword evidence="5" id="KW-0255">Endonuclease</keyword>
<dbReference type="InterPro" id="IPR052021">
    <property type="entry name" value="Type-I_RS_S_subunit"/>
</dbReference>